<evidence type="ECO:0000313" key="4">
    <source>
        <dbReference type="Proteomes" id="UP001182556"/>
    </source>
</evidence>
<reference evidence="3" key="1">
    <citation type="submission" date="2023-02" db="EMBL/GenBank/DDBJ databases">
        <title>Identification and recombinant expression of a fungal hydrolase from Papiliotrema laurentii that hydrolyzes apple cutin and clears colloidal polyester polyurethane.</title>
        <authorList>
            <consortium name="DOE Joint Genome Institute"/>
            <person name="Roman V.A."/>
            <person name="Bojanowski C."/>
            <person name="Crable B.R."/>
            <person name="Wagner D.N."/>
            <person name="Hung C.S."/>
            <person name="Nadeau L.J."/>
            <person name="Schratz L."/>
            <person name="Haridas S."/>
            <person name="Pangilinan J."/>
            <person name="Lipzen A."/>
            <person name="Na H."/>
            <person name="Yan M."/>
            <person name="Ng V."/>
            <person name="Grigoriev I.V."/>
            <person name="Spatafora J.W."/>
            <person name="Barlow D."/>
            <person name="Biffinger J."/>
            <person name="Kelley-Loughnane N."/>
            <person name="Varaljay V.A."/>
            <person name="Crookes-Goodson W.J."/>
        </authorList>
    </citation>
    <scope>NUCLEOTIDE SEQUENCE</scope>
    <source>
        <strain evidence="3">5307AH</strain>
    </source>
</reference>
<proteinExistence type="predicted"/>
<keyword evidence="4" id="KW-1185">Reference proteome</keyword>
<feature type="compositionally biased region" description="Polar residues" evidence="1">
    <location>
        <begin position="78"/>
        <end position="90"/>
    </location>
</feature>
<feature type="compositionally biased region" description="Polar residues" evidence="1">
    <location>
        <begin position="333"/>
        <end position="347"/>
    </location>
</feature>
<organism evidence="3 4">
    <name type="scientific">Papiliotrema laurentii</name>
    <name type="common">Cryptococcus laurentii</name>
    <dbReference type="NCBI Taxonomy" id="5418"/>
    <lineage>
        <taxon>Eukaryota</taxon>
        <taxon>Fungi</taxon>
        <taxon>Dikarya</taxon>
        <taxon>Basidiomycota</taxon>
        <taxon>Agaricomycotina</taxon>
        <taxon>Tremellomycetes</taxon>
        <taxon>Tremellales</taxon>
        <taxon>Rhynchogastremaceae</taxon>
        <taxon>Papiliotrema</taxon>
    </lineage>
</organism>
<feature type="compositionally biased region" description="Low complexity" evidence="1">
    <location>
        <begin position="10"/>
        <end position="23"/>
    </location>
</feature>
<sequence length="510" mass="55364">MTSTPPSNKPSRPLSGSSATSSPSRPPESPTEVLYNTAVQSFVRRDHLKTHASLARLLFALKVDLRKSPRKRWHDLSPSPTASEGSSRSVGETAEEWLIKTFKLSISAHASLYTDPPGSPTLNSRSNPRNANLPADLAALVPPSPPSRLLQHVHDKCLEAYPDGILPPPILSTLILASLKLQPAHDALAYIHRVTEDWLGALPDGFMEAIARRGAHGKRVEAGREGYLKVLELFTGEVLAKEGEWEMARGILDGDTLLGAKRKEALYRHLRTSQARREAPSSASSSGFLPSPADSMILPDSDSPTPTGEKSGRSRASSASSSEATARPASQLPVMSTGASVGSSSTIIPRAPGRKGKARETETTDSESTLPSRIFINQPGSNARRSPGDSPDRGEQVRTYLMRYLGPIVGYLPASLRNTVWGMSNYQLASLALPVPLIGLLLIFAAVRRRQQRYRGAAAARLGASPLSDVRARLAAARRQGIWAWFTWFLQWWAQKVVGVWRLGTTITYV</sequence>
<comment type="caution">
    <text evidence="3">The sequence shown here is derived from an EMBL/GenBank/DDBJ whole genome shotgun (WGS) entry which is preliminary data.</text>
</comment>
<dbReference type="AlphaFoldDB" id="A0AAD9FQT4"/>
<evidence type="ECO:0000313" key="3">
    <source>
        <dbReference type="EMBL" id="KAK1924476.1"/>
    </source>
</evidence>
<dbReference type="Proteomes" id="UP001182556">
    <property type="component" value="Unassembled WGS sequence"/>
</dbReference>
<keyword evidence="2" id="KW-1133">Transmembrane helix</keyword>
<gene>
    <name evidence="3" type="ORF">DB88DRAFT_472974</name>
</gene>
<dbReference type="EMBL" id="JAODAN010000005">
    <property type="protein sequence ID" value="KAK1924476.1"/>
    <property type="molecule type" value="Genomic_DNA"/>
</dbReference>
<feature type="region of interest" description="Disordered" evidence="1">
    <location>
        <begin position="1"/>
        <end position="32"/>
    </location>
</feature>
<feature type="transmembrane region" description="Helical" evidence="2">
    <location>
        <begin position="426"/>
        <end position="447"/>
    </location>
</feature>
<feature type="compositionally biased region" description="Low complexity" evidence="1">
    <location>
        <begin position="280"/>
        <end position="293"/>
    </location>
</feature>
<feature type="region of interest" description="Disordered" evidence="1">
    <location>
        <begin position="271"/>
        <end position="394"/>
    </location>
</feature>
<evidence type="ECO:0000256" key="1">
    <source>
        <dbReference type="SAM" id="MobiDB-lite"/>
    </source>
</evidence>
<name>A0AAD9FQT4_PAPLA</name>
<protein>
    <submittedName>
        <fullName evidence="3">Uncharacterized protein</fullName>
    </submittedName>
</protein>
<feature type="compositionally biased region" description="Low complexity" evidence="1">
    <location>
        <begin position="314"/>
        <end position="330"/>
    </location>
</feature>
<keyword evidence="2" id="KW-0812">Transmembrane</keyword>
<evidence type="ECO:0000256" key="2">
    <source>
        <dbReference type="SAM" id="Phobius"/>
    </source>
</evidence>
<feature type="region of interest" description="Disordered" evidence="1">
    <location>
        <begin position="70"/>
        <end position="90"/>
    </location>
</feature>
<keyword evidence="2" id="KW-0472">Membrane</keyword>
<accession>A0AAD9FQT4</accession>